<dbReference type="InterPro" id="IPR036259">
    <property type="entry name" value="MFS_trans_sf"/>
</dbReference>
<dbReference type="SUPFAM" id="SSF103473">
    <property type="entry name" value="MFS general substrate transporter"/>
    <property type="match status" value="1"/>
</dbReference>
<evidence type="ECO:0000259" key="7">
    <source>
        <dbReference type="PROSITE" id="PS50850"/>
    </source>
</evidence>
<feature type="transmembrane region" description="Helical" evidence="6">
    <location>
        <begin position="153"/>
        <end position="175"/>
    </location>
</feature>
<feature type="transmembrane region" description="Helical" evidence="6">
    <location>
        <begin position="99"/>
        <end position="120"/>
    </location>
</feature>
<evidence type="ECO:0000256" key="3">
    <source>
        <dbReference type="ARBA" id="ARBA00022692"/>
    </source>
</evidence>
<sequence>MSPTFRSNETRSIDSNRLVLENSREPAAICEQRASDKHESLSSSQDLADEGRLRLKIDMMILPTVSMLYLVCFLDRANIGNARIAGLEEDLGLKGSDYNVILSIFYISYVLFQLPSNILCKRLGPGWFLPGITTLFGFVSLGTAFVHNKAQVAGVRVALGAFEAGIFSGTAYYLSRWYRRDELALRLAIYASMVPLANAFGGLLASGILSLSHLGGLHGWRMIFTIEGVITCGVGLIGFLTLTDRPETARWLTGEEKELITARIRSDHIGHCEPLDRLDLTKVLRGIFSPITVVVSFIFFLHNITAGSLAFFFPTIIRSIYPDKSVVEQQLRTAPPHVLGVLFEVMFAYLSWRLDRRLVLLIASCPLLIVGFALLLGVENPQVRYGATFFITSGMNPAAPLCMTVVSANVVTDTARASALATHGMMGALGSLVATWSFLPFDAPYYRIGYGINLAASGIIMVTSPLLLFWMMTNNGKREGEDAGKELEGMNEREIEDLDWKHPGFRWHS</sequence>
<feature type="transmembrane region" description="Helical" evidence="6">
    <location>
        <begin position="287"/>
        <end position="313"/>
    </location>
</feature>
<keyword evidence="3 6" id="KW-0812">Transmembrane</keyword>
<evidence type="ECO:0000256" key="2">
    <source>
        <dbReference type="ARBA" id="ARBA00022448"/>
    </source>
</evidence>
<feature type="transmembrane region" description="Helical" evidence="6">
    <location>
        <begin position="127"/>
        <end position="147"/>
    </location>
</feature>
<comment type="subcellular location">
    <subcellularLocation>
        <location evidence="1">Membrane</location>
        <topology evidence="1">Multi-pass membrane protein</topology>
    </subcellularLocation>
</comment>
<feature type="transmembrane region" description="Helical" evidence="6">
    <location>
        <begin position="222"/>
        <end position="242"/>
    </location>
</feature>
<keyword evidence="9" id="KW-1185">Reference proteome</keyword>
<evidence type="ECO:0000313" key="8">
    <source>
        <dbReference type="EMBL" id="KAL0567920.1"/>
    </source>
</evidence>
<keyword evidence="5 6" id="KW-0472">Membrane</keyword>
<proteinExistence type="predicted"/>
<evidence type="ECO:0000256" key="1">
    <source>
        <dbReference type="ARBA" id="ARBA00004141"/>
    </source>
</evidence>
<dbReference type="PROSITE" id="PS50850">
    <property type="entry name" value="MFS"/>
    <property type="match status" value="1"/>
</dbReference>
<dbReference type="PANTHER" id="PTHR43791:SF48">
    <property type="entry name" value="TRANSPORTER, PUTATIVE (AFU_ORTHOLOGUE AFUA_4G01000)-RELATED"/>
    <property type="match status" value="1"/>
</dbReference>
<keyword evidence="2" id="KW-0813">Transport</keyword>
<feature type="transmembrane region" description="Helical" evidence="6">
    <location>
        <begin position="60"/>
        <end position="79"/>
    </location>
</feature>
<evidence type="ECO:0000313" key="9">
    <source>
        <dbReference type="Proteomes" id="UP001465976"/>
    </source>
</evidence>
<evidence type="ECO:0000256" key="6">
    <source>
        <dbReference type="SAM" id="Phobius"/>
    </source>
</evidence>
<reference evidence="8 9" key="1">
    <citation type="submission" date="2024-02" db="EMBL/GenBank/DDBJ databases">
        <title>A draft genome for the cacao thread blight pathogen Marasmius crinis-equi.</title>
        <authorList>
            <person name="Cohen S.P."/>
            <person name="Baruah I.K."/>
            <person name="Amoako-Attah I."/>
            <person name="Bukari Y."/>
            <person name="Meinhardt L.W."/>
            <person name="Bailey B.A."/>
        </authorList>
    </citation>
    <scope>NUCLEOTIDE SEQUENCE [LARGE SCALE GENOMIC DNA]</scope>
    <source>
        <strain evidence="8 9">GH-76</strain>
    </source>
</reference>
<dbReference type="InterPro" id="IPR020846">
    <property type="entry name" value="MFS_dom"/>
</dbReference>
<organism evidence="8 9">
    <name type="scientific">Marasmius crinis-equi</name>
    <dbReference type="NCBI Taxonomy" id="585013"/>
    <lineage>
        <taxon>Eukaryota</taxon>
        <taxon>Fungi</taxon>
        <taxon>Dikarya</taxon>
        <taxon>Basidiomycota</taxon>
        <taxon>Agaricomycotina</taxon>
        <taxon>Agaricomycetes</taxon>
        <taxon>Agaricomycetidae</taxon>
        <taxon>Agaricales</taxon>
        <taxon>Marasmiineae</taxon>
        <taxon>Marasmiaceae</taxon>
        <taxon>Marasmius</taxon>
    </lineage>
</organism>
<name>A0ABR3EYB2_9AGAR</name>
<feature type="transmembrane region" description="Helical" evidence="6">
    <location>
        <begin position="358"/>
        <end position="378"/>
    </location>
</feature>
<dbReference type="Proteomes" id="UP001465976">
    <property type="component" value="Unassembled WGS sequence"/>
</dbReference>
<feature type="transmembrane region" description="Helical" evidence="6">
    <location>
        <begin position="333"/>
        <end position="351"/>
    </location>
</feature>
<evidence type="ECO:0000256" key="5">
    <source>
        <dbReference type="ARBA" id="ARBA00023136"/>
    </source>
</evidence>
<feature type="transmembrane region" description="Helical" evidence="6">
    <location>
        <begin position="445"/>
        <end position="470"/>
    </location>
</feature>
<feature type="transmembrane region" description="Helical" evidence="6">
    <location>
        <begin position="384"/>
        <end position="408"/>
    </location>
</feature>
<accession>A0ABR3EYB2</accession>
<dbReference type="InterPro" id="IPR011701">
    <property type="entry name" value="MFS"/>
</dbReference>
<dbReference type="EMBL" id="JBAHYK010001461">
    <property type="protein sequence ID" value="KAL0567920.1"/>
    <property type="molecule type" value="Genomic_DNA"/>
</dbReference>
<feature type="transmembrane region" description="Helical" evidence="6">
    <location>
        <begin position="420"/>
        <end position="439"/>
    </location>
</feature>
<dbReference type="PANTHER" id="PTHR43791">
    <property type="entry name" value="PERMEASE-RELATED"/>
    <property type="match status" value="1"/>
</dbReference>
<dbReference type="Gene3D" id="1.20.1250.20">
    <property type="entry name" value="MFS general substrate transporter like domains"/>
    <property type="match status" value="2"/>
</dbReference>
<feature type="domain" description="Major facilitator superfamily (MFS) profile" evidence="7">
    <location>
        <begin position="61"/>
        <end position="476"/>
    </location>
</feature>
<keyword evidence="4 6" id="KW-1133">Transmembrane helix</keyword>
<feature type="transmembrane region" description="Helical" evidence="6">
    <location>
        <begin position="187"/>
        <end position="210"/>
    </location>
</feature>
<dbReference type="Pfam" id="PF07690">
    <property type="entry name" value="MFS_1"/>
    <property type="match status" value="1"/>
</dbReference>
<gene>
    <name evidence="8" type="ORF">V5O48_014074</name>
</gene>
<protein>
    <recommendedName>
        <fullName evidence="7">Major facilitator superfamily (MFS) profile domain-containing protein</fullName>
    </recommendedName>
</protein>
<comment type="caution">
    <text evidence="8">The sequence shown here is derived from an EMBL/GenBank/DDBJ whole genome shotgun (WGS) entry which is preliminary data.</text>
</comment>
<evidence type="ECO:0000256" key="4">
    <source>
        <dbReference type="ARBA" id="ARBA00022989"/>
    </source>
</evidence>